<keyword evidence="1" id="KW-0812">Transmembrane</keyword>
<name>A0A8J2LIW8_9HEXA</name>
<protein>
    <submittedName>
        <fullName evidence="2">Uncharacterized protein</fullName>
    </submittedName>
</protein>
<comment type="caution">
    <text evidence="2">The sequence shown here is derived from an EMBL/GenBank/DDBJ whole genome shotgun (WGS) entry which is preliminary data.</text>
</comment>
<dbReference type="EMBL" id="CAJVCH010530825">
    <property type="protein sequence ID" value="CAG7823864.1"/>
    <property type="molecule type" value="Genomic_DNA"/>
</dbReference>
<evidence type="ECO:0000313" key="2">
    <source>
        <dbReference type="EMBL" id="CAG7823864.1"/>
    </source>
</evidence>
<keyword evidence="1" id="KW-1133">Transmembrane helix</keyword>
<keyword evidence="3" id="KW-1185">Reference proteome</keyword>
<accession>A0A8J2LIW8</accession>
<keyword evidence="1" id="KW-0472">Membrane</keyword>
<feature type="transmembrane region" description="Helical" evidence="1">
    <location>
        <begin position="31"/>
        <end position="51"/>
    </location>
</feature>
<gene>
    <name evidence="2" type="ORF">AFUS01_LOCUS34055</name>
</gene>
<evidence type="ECO:0000256" key="1">
    <source>
        <dbReference type="SAM" id="Phobius"/>
    </source>
</evidence>
<organism evidence="2 3">
    <name type="scientific">Allacma fusca</name>
    <dbReference type="NCBI Taxonomy" id="39272"/>
    <lineage>
        <taxon>Eukaryota</taxon>
        <taxon>Metazoa</taxon>
        <taxon>Ecdysozoa</taxon>
        <taxon>Arthropoda</taxon>
        <taxon>Hexapoda</taxon>
        <taxon>Collembola</taxon>
        <taxon>Symphypleona</taxon>
        <taxon>Sminthuridae</taxon>
        <taxon>Allacma</taxon>
    </lineage>
</organism>
<dbReference type="AlphaFoldDB" id="A0A8J2LIW8"/>
<evidence type="ECO:0000313" key="3">
    <source>
        <dbReference type="Proteomes" id="UP000708208"/>
    </source>
</evidence>
<proteinExistence type="predicted"/>
<sequence length="75" mass="9053">MENEHDGGCEREEETTIKKRVFRGYKTLQEIQIYIQTFNLILSVVIIKLFFHFTGLLRFQIFGFWLEYISPFSEL</sequence>
<reference evidence="2" key="1">
    <citation type="submission" date="2021-06" db="EMBL/GenBank/DDBJ databases">
        <authorList>
            <person name="Hodson N. C."/>
            <person name="Mongue J. A."/>
            <person name="Jaron S. K."/>
        </authorList>
    </citation>
    <scope>NUCLEOTIDE SEQUENCE</scope>
</reference>
<dbReference type="Proteomes" id="UP000708208">
    <property type="component" value="Unassembled WGS sequence"/>
</dbReference>